<organism evidence="2 3">
    <name type="scientific">Leisingera caerulea</name>
    <name type="common">Phaeobacter caeruleus</name>
    <dbReference type="NCBI Taxonomy" id="506591"/>
    <lineage>
        <taxon>Bacteria</taxon>
        <taxon>Pseudomonadati</taxon>
        <taxon>Pseudomonadota</taxon>
        <taxon>Alphaproteobacteria</taxon>
        <taxon>Rhodobacterales</taxon>
        <taxon>Roseobacteraceae</taxon>
        <taxon>Leisingera</taxon>
    </lineage>
</organism>
<sequence length="300" mass="33385">MPNIMLSGGHGACAELAGSLQRAFPNARLSRADAALDHSKPNLWEELLCVAQGVARGNSKLGGVRVIESDTGRTFYLGSRTSAVSLRVYEKDKERAARGVILAEEVDPDLVRIEWTFRPQSKRKAGMAGLSPGELIRSSVWARDFMVRAAMIMGITDRVERLNRQPVEGHTVEKTLEGTVRHGVHQYGRSFARLATELMVVRDHGGRHDLAVLDPDEVVNGVAELFADLLRETGIVHRVLVEERLDEAMDPDEWRNSFVHELMEEPERQDWALQKAQEKMRKRAVSVGIGTGCDAKGEEQ</sequence>
<accession>A0A9Q9LXL8</accession>
<feature type="domain" description="Replication initiation protein-like C-terminal" evidence="1">
    <location>
        <begin position="62"/>
        <end position="116"/>
    </location>
</feature>
<name>A0A9Q9LXL8_LEICA</name>
<dbReference type="KEGG" id="lcae:K3721_05530"/>
<keyword evidence="2" id="KW-0396">Initiation factor</keyword>
<dbReference type="RefSeq" id="WP_259972126.1">
    <property type="nucleotide sequence ID" value="NZ_CP081070.1"/>
</dbReference>
<protein>
    <submittedName>
        <fullName evidence="2">Replication initiation factor domain-containing protein</fullName>
    </submittedName>
</protein>
<evidence type="ECO:0000313" key="2">
    <source>
        <dbReference type="EMBL" id="UWQ54995.1"/>
    </source>
</evidence>
<dbReference type="EMBL" id="CP081070">
    <property type="protein sequence ID" value="UWQ54995.1"/>
    <property type="molecule type" value="Genomic_DNA"/>
</dbReference>
<dbReference type="InterPro" id="IPR003491">
    <property type="entry name" value="REP-like_C"/>
</dbReference>
<reference evidence="2" key="1">
    <citation type="submission" date="2021-08" db="EMBL/GenBank/DDBJ databases">
        <authorList>
            <person name="Nwanade C."/>
            <person name="Wang M."/>
            <person name="Masoudi A."/>
            <person name="Yu Z."/>
            <person name="Liu J."/>
        </authorList>
    </citation>
    <scope>NUCLEOTIDE SEQUENCE</scope>
    <source>
        <strain evidence="2">S122</strain>
    </source>
</reference>
<keyword evidence="2" id="KW-0648">Protein biosynthesis</keyword>
<evidence type="ECO:0000259" key="1">
    <source>
        <dbReference type="Pfam" id="PF02486"/>
    </source>
</evidence>
<dbReference type="Proteomes" id="UP001058713">
    <property type="component" value="Chromosome"/>
</dbReference>
<gene>
    <name evidence="2" type="ORF">K3721_05530</name>
</gene>
<dbReference type="GO" id="GO:0003743">
    <property type="term" value="F:translation initiation factor activity"/>
    <property type="evidence" value="ECO:0007669"/>
    <property type="project" value="UniProtKB-KW"/>
</dbReference>
<proteinExistence type="predicted"/>
<dbReference type="Pfam" id="PF02486">
    <property type="entry name" value="Rep_trans"/>
    <property type="match status" value="1"/>
</dbReference>
<evidence type="ECO:0000313" key="3">
    <source>
        <dbReference type="Proteomes" id="UP001058713"/>
    </source>
</evidence>
<dbReference type="AlphaFoldDB" id="A0A9Q9LXL8"/>